<comment type="similarity">
    <text evidence="1">Belongs to the cycloisomerase 2 family.</text>
</comment>
<dbReference type="SUPFAM" id="SSF51004">
    <property type="entry name" value="C-terminal (heme d1) domain of cytochrome cd1-nitrite reductase"/>
    <property type="match status" value="1"/>
</dbReference>
<keyword evidence="2" id="KW-0119">Carbohydrate metabolism</keyword>
<proteinExistence type="inferred from homology"/>
<dbReference type="AlphaFoldDB" id="A0A840ASW7"/>
<organism evidence="3 4">
    <name type="scientific">Kaistia hirudinis</name>
    <dbReference type="NCBI Taxonomy" id="1293440"/>
    <lineage>
        <taxon>Bacteria</taxon>
        <taxon>Pseudomonadati</taxon>
        <taxon>Pseudomonadota</taxon>
        <taxon>Alphaproteobacteria</taxon>
        <taxon>Hyphomicrobiales</taxon>
        <taxon>Kaistiaceae</taxon>
        <taxon>Kaistia</taxon>
    </lineage>
</organism>
<dbReference type="Gene3D" id="2.130.10.10">
    <property type="entry name" value="YVTN repeat-like/Quinoprotein amine dehydrogenase"/>
    <property type="match status" value="1"/>
</dbReference>
<dbReference type="Proteomes" id="UP000553963">
    <property type="component" value="Unassembled WGS sequence"/>
</dbReference>
<name>A0A840ASW7_9HYPH</name>
<evidence type="ECO:0000256" key="1">
    <source>
        <dbReference type="ARBA" id="ARBA00005564"/>
    </source>
</evidence>
<gene>
    <name evidence="3" type="ORF">GGR25_003376</name>
</gene>
<dbReference type="InterPro" id="IPR019405">
    <property type="entry name" value="Lactonase_7-beta_prop"/>
</dbReference>
<accession>A0A840ASW7</accession>
<evidence type="ECO:0000313" key="4">
    <source>
        <dbReference type="Proteomes" id="UP000553963"/>
    </source>
</evidence>
<dbReference type="PANTHER" id="PTHR30344">
    <property type="entry name" value="6-PHOSPHOGLUCONOLACTONASE-RELATED"/>
    <property type="match status" value="1"/>
</dbReference>
<dbReference type="InterPro" id="IPR050282">
    <property type="entry name" value="Cycloisomerase_2"/>
</dbReference>
<dbReference type="EC" id="3.1.1.31" evidence="3"/>
<evidence type="ECO:0000256" key="2">
    <source>
        <dbReference type="ARBA" id="ARBA00022526"/>
    </source>
</evidence>
<keyword evidence="2" id="KW-0313">Glucose metabolism</keyword>
<dbReference type="PANTHER" id="PTHR30344:SF1">
    <property type="entry name" value="6-PHOSPHOGLUCONOLACTONASE"/>
    <property type="match status" value="1"/>
</dbReference>
<reference evidence="3 4" key="1">
    <citation type="submission" date="2020-08" db="EMBL/GenBank/DDBJ databases">
        <title>Genomic Encyclopedia of Type Strains, Phase IV (KMG-IV): sequencing the most valuable type-strain genomes for metagenomic binning, comparative biology and taxonomic classification.</title>
        <authorList>
            <person name="Goeker M."/>
        </authorList>
    </citation>
    <scope>NUCLEOTIDE SEQUENCE [LARGE SCALE GENOMIC DNA]</scope>
    <source>
        <strain evidence="3 4">DSM 25966</strain>
    </source>
</reference>
<dbReference type="GO" id="GO:0006006">
    <property type="term" value="P:glucose metabolic process"/>
    <property type="evidence" value="ECO:0007669"/>
    <property type="project" value="UniProtKB-KW"/>
</dbReference>
<sequence length="369" mass="39308">MPAKTFAFVGTLNRAMPDLPPAKGAGIATFRFDEESGRMTLASTFEGVDNPSFLAVDAAGRHLYATSELTGRNEGLITAFDIDPETGALDYINMRPTLGSVACHVSLDQTGRYLFAANFTVAPEGARPGKAVTAYQVRDDGGISPPLATVAHEGVAAVLPVATRSHAHLALASPDNRHLLVADLGIDRVMAYRLPPAGETLELAAAPFGALPPGSGPRHLLFNANGTIVYVINELGNTMAVFDYDAETAGLALRQVISTLPDGYTATSYCAELALSPDGRFLYGTNRGHDSIVRFAVAPDGTLSLPDWTSTGGHWPRNLTFDPSGRFLLVANQHGDNIVIFRQDPVTGGLSQVDEVRHPTPMRLVFTRL</sequence>
<dbReference type="Pfam" id="PF10282">
    <property type="entry name" value="Lactonase"/>
    <property type="match status" value="1"/>
</dbReference>
<protein>
    <submittedName>
        <fullName evidence="3">6-phosphogluconolactonase</fullName>
        <ecNumber evidence="3">3.1.1.31</ecNumber>
    </submittedName>
</protein>
<dbReference type="EMBL" id="JACIDS010000004">
    <property type="protein sequence ID" value="MBB3932318.1"/>
    <property type="molecule type" value="Genomic_DNA"/>
</dbReference>
<keyword evidence="3" id="KW-0378">Hydrolase</keyword>
<keyword evidence="4" id="KW-1185">Reference proteome</keyword>
<dbReference type="GO" id="GO:0017057">
    <property type="term" value="F:6-phosphogluconolactonase activity"/>
    <property type="evidence" value="ECO:0007669"/>
    <property type="project" value="UniProtKB-EC"/>
</dbReference>
<dbReference type="RefSeq" id="WP_183399963.1">
    <property type="nucleotide sequence ID" value="NZ_JACIDS010000004.1"/>
</dbReference>
<evidence type="ECO:0000313" key="3">
    <source>
        <dbReference type="EMBL" id="MBB3932318.1"/>
    </source>
</evidence>
<dbReference type="InterPro" id="IPR015943">
    <property type="entry name" value="WD40/YVTN_repeat-like_dom_sf"/>
</dbReference>
<comment type="caution">
    <text evidence="3">The sequence shown here is derived from an EMBL/GenBank/DDBJ whole genome shotgun (WGS) entry which is preliminary data.</text>
</comment>
<dbReference type="InterPro" id="IPR011048">
    <property type="entry name" value="Haem_d1_sf"/>
</dbReference>